<dbReference type="GO" id="GO:0009922">
    <property type="term" value="F:fatty acid elongase activity"/>
    <property type="evidence" value="ECO:0007669"/>
    <property type="project" value="UniProtKB-EC"/>
</dbReference>
<feature type="transmembrane region" description="Helical" evidence="10">
    <location>
        <begin position="178"/>
        <end position="200"/>
    </location>
</feature>
<evidence type="ECO:0000256" key="4">
    <source>
        <dbReference type="ARBA" id="ARBA00022692"/>
    </source>
</evidence>
<keyword evidence="6 10" id="KW-1133">Transmembrane helix</keyword>
<dbReference type="EMBL" id="OU963862">
    <property type="protein sequence ID" value="CAH0382173.1"/>
    <property type="molecule type" value="Genomic_DNA"/>
</dbReference>
<evidence type="ECO:0000256" key="1">
    <source>
        <dbReference type="ARBA" id="ARBA00004141"/>
    </source>
</evidence>
<comment type="catalytic activity">
    <reaction evidence="10">
        <text>a very-long-chain acyl-CoA + malonyl-CoA + H(+) = a very-long-chain 3-oxoacyl-CoA + CO2 + CoA</text>
        <dbReference type="Rhea" id="RHEA:32727"/>
        <dbReference type="ChEBI" id="CHEBI:15378"/>
        <dbReference type="ChEBI" id="CHEBI:16526"/>
        <dbReference type="ChEBI" id="CHEBI:57287"/>
        <dbReference type="ChEBI" id="CHEBI:57384"/>
        <dbReference type="ChEBI" id="CHEBI:90725"/>
        <dbReference type="ChEBI" id="CHEBI:90736"/>
        <dbReference type="EC" id="2.3.1.199"/>
    </reaction>
</comment>
<keyword evidence="13" id="KW-1185">Reference proteome</keyword>
<keyword evidence="4 10" id="KW-0812">Transmembrane</keyword>
<organism evidence="12 13">
    <name type="scientific">Bemisia tabaci</name>
    <name type="common">Sweetpotato whitefly</name>
    <name type="synonym">Aleurodes tabaci</name>
    <dbReference type="NCBI Taxonomy" id="7038"/>
    <lineage>
        <taxon>Eukaryota</taxon>
        <taxon>Metazoa</taxon>
        <taxon>Ecdysozoa</taxon>
        <taxon>Arthropoda</taxon>
        <taxon>Hexapoda</taxon>
        <taxon>Insecta</taxon>
        <taxon>Pterygota</taxon>
        <taxon>Neoptera</taxon>
        <taxon>Paraneoptera</taxon>
        <taxon>Hemiptera</taxon>
        <taxon>Sternorrhyncha</taxon>
        <taxon>Aleyrodoidea</taxon>
        <taxon>Aleyrodidae</taxon>
        <taxon>Aleyrodinae</taxon>
        <taxon>Bemisia</taxon>
    </lineage>
</organism>
<keyword evidence="9 10" id="KW-0275">Fatty acid biosynthesis</keyword>
<keyword evidence="8 10" id="KW-0472">Membrane</keyword>
<dbReference type="PANTHER" id="PTHR11157:SF153">
    <property type="entry name" value="ELONGATION OF VERY LONG CHAIN FATTY ACIDS PROTEIN"/>
    <property type="match status" value="1"/>
</dbReference>
<dbReference type="PANTHER" id="PTHR11157">
    <property type="entry name" value="FATTY ACID ACYL TRANSFERASE-RELATED"/>
    <property type="match status" value="1"/>
</dbReference>
<feature type="transmembrane region" description="Helical" evidence="10">
    <location>
        <begin position="240"/>
        <end position="257"/>
    </location>
</feature>
<keyword evidence="7 10" id="KW-0443">Lipid metabolism</keyword>
<evidence type="ECO:0000256" key="11">
    <source>
        <dbReference type="SAM" id="MobiDB-lite"/>
    </source>
</evidence>
<feature type="transmembrane region" description="Helical" evidence="10">
    <location>
        <begin position="118"/>
        <end position="142"/>
    </location>
</feature>
<dbReference type="GO" id="GO:0042761">
    <property type="term" value="P:very long-chain fatty acid biosynthetic process"/>
    <property type="evidence" value="ECO:0007669"/>
    <property type="project" value="TreeGrafter"/>
</dbReference>
<feature type="transmembrane region" description="Helical" evidence="10">
    <location>
        <begin position="212"/>
        <end position="234"/>
    </location>
</feature>
<dbReference type="KEGG" id="btab:109033202"/>
<name>A0A9P0A1C3_BEMTA</name>
<dbReference type="AlphaFoldDB" id="A0A9P0A1C3"/>
<feature type="compositionally biased region" description="Polar residues" evidence="11">
    <location>
        <begin position="318"/>
        <end position="333"/>
    </location>
</feature>
<evidence type="ECO:0000256" key="3">
    <source>
        <dbReference type="ARBA" id="ARBA00022679"/>
    </source>
</evidence>
<dbReference type="Proteomes" id="UP001152759">
    <property type="component" value="Chromosome 1"/>
</dbReference>
<protein>
    <recommendedName>
        <fullName evidence="10">Elongation of very long chain fatty acids protein</fullName>
        <ecNumber evidence="10">2.3.1.199</ecNumber>
    </recommendedName>
    <alternativeName>
        <fullName evidence="10">Very-long-chain 3-oxoacyl-CoA synthase</fullName>
    </alternativeName>
</protein>
<feature type="transmembrane region" description="Helical" evidence="10">
    <location>
        <begin position="34"/>
        <end position="53"/>
    </location>
</feature>
<keyword evidence="3 10" id="KW-0808">Transferase</keyword>
<dbReference type="GO" id="GO:0034626">
    <property type="term" value="P:fatty acid elongation, polyunsaturated fatty acid"/>
    <property type="evidence" value="ECO:0007669"/>
    <property type="project" value="TreeGrafter"/>
</dbReference>
<keyword evidence="5 10" id="KW-0276">Fatty acid metabolism</keyword>
<dbReference type="GO" id="GO:0005789">
    <property type="term" value="C:endoplasmic reticulum membrane"/>
    <property type="evidence" value="ECO:0007669"/>
    <property type="project" value="TreeGrafter"/>
</dbReference>
<evidence type="ECO:0000256" key="5">
    <source>
        <dbReference type="ARBA" id="ARBA00022832"/>
    </source>
</evidence>
<evidence type="ECO:0000313" key="13">
    <source>
        <dbReference type="Proteomes" id="UP001152759"/>
    </source>
</evidence>
<gene>
    <name evidence="12" type="ORF">BEMITA_LOCUS1749</name>
</gene>
<sequence length="333" mass="38580">MSSSENNTVVEQNAVVKFWNFVFFDLGDKRTNDWPLLGSPVPGLTILGLYLYFCLSLGRKWMANRPPFKLTKTLIAYNFIQVVVSVWIFFEALDAAWLRDYSWRCEPVDFSRTPKAMRIAWAVYMYFLAKISELLDTIFFVLRKKDNQVSFLHVYHHTTMPMIAWGAAKYFPGGHGTFIGLVNSFIHIIMYTYYMLAAFGPKMQPYLWWKKYITTLQLGQFLATFLHSCQLLIYDCGYPRFAMYFVLPNAAFFFWLFSDFYRKAYSNSKAGSRRKPSKGSDTENNNVDKNCNTKKPVYTNGTAEKIELNGKSPFPKQNGVTHRVNGNGNLKTE</sequence>
<dbReference type="GO" id="GO:0019367">
    <property type="term" value="P:fatty acid elongation, saturated fatty acid"/>
    <property type="evidence" value="ECO:0007669"/>
    <property type="project" value="TreeGrafter"/>
</dbReference>
<comment type="similarity">
    <text evidence="10">Belongs to the ELO family.</text>
</comment>
<evidence type="ECO:0000256" key="6">
    <source>
        <dbReference type="ARBA" id="ARBA00022989"/>
    </source>
</evidence>
<keyword evidence="2 10" id="KW-0444">Lipid biosynthesis</keyword>
<feature type="transmembrane region" description="Helical" evidence="10">
    <location>
        <begin position="74"/>
        <end position="98"/>
    </location>
</feature>
<dbReference type="GO" id="GO:0030148">
    <property type="term" value="P:sphingolipid biosynthetic process"/>
    <property type="evidence" value="ECO:0007669"/>
    <property type="project" value="TreeGrafter"/>
</dbReference>
<evidence type="ECO:0000313" key="12">
    <source>
        <dbReference type="EMBL" id="CAH0382173.1"/>
    </source>
</evidence>
<dbReference type="GO" id="GO:0034625">
    <property type="term" value="P:fatty acid elongation, monounsaturated fatty acid"/>
    <property type="evidence" value="ECO:0007669"/>
    <property type="project" value="TreeGrafter"/>
</dbReference>
<evidence type="ECO:0000256" key="9">
    <source>
        <dbReference type="ARBA" id="ARBA00023160"/>
    </source>
</evidence>
<comment type="subcellular location">
    <subcellularLocation>
        <location evidence="1">Membrane</location>
        <topology evidence="1">Multi-pass membrane protein</topology>
    </subcellularLocation>
</comment>
<dbReference type="InterPro" id="IPR002076">
    <property type="entry name" value="ELO_fam"/>
</dbReference>
<evidence type="ECO:0000256" key="7">
    <source>
        <dbReference type="ARBA" id="ARBA00023098"/>
    </source>
</evidence>
<reference evidence="12" key="1">
    <citation type="submission" date="2021-12" db="EMBL/GenBank/DDBJ databases">
        <authorList>
            <person name="King R."/>
        </authorList>
    </citation>
    <scope>NUCLEOTIDE SEQUENCE</scope>
</reference>
<accession>A0A9P0A1C3</accession>
<dbReference type="EC" id="2.3.1.199" evidence="10"/>
<evidence type="ECO:0000256" key="8">
    <source>
        <dbReference type="ARBA" id="ARBA00023136"/>
    </source>
</evidence>
<proteinExistence type="inferred from homology"/>
<dbReference type="InterPro" id="IPR030457">
    <property type="entry name" value="ELO_CS"/>
</dbReference>
<dbReference type="Pfam" id="PF01151">
    <property type="entry name" value="ELO"/>
    <property type="match status" value="1"/>
</dbReference>
<dbReference type="PROSITE" id="PS01188">
    <property type="entry name" value="ELO"/>
    <property type="match status" value="1"/>
</dbReference>
<evidence type="ECO:0000256" key="2">
    <source>
        <dbReference type="ARBA" id="ARBA00022516"/>
    </source>
</evidence>
<feature type="transmembrane region" description="Helical" evidence="10">
    <location>
        <begin position="154"/>
        <end position="172"/>
    </location>
</feature>
<evidence type="ECO:0000256" key="10">
    <source>
        <dbReference type="RuleBase" id="RU361115"/>
    </source>
</evidence>
<feature type="region of interest" description="Disordered" evidence="11">
    <location>
        <begin position="269"/>
        <end position="333"/>
    </location>
</feature>